<comment type="caution">
    <text evidence="1">The sequence shown here is derived from an EMBL/GenBank/DDBJ whole genome shotgun (WGS) entry which is preliminary data.</text>
</comment>
<protein>
    <submittedName>
        <fullName evidence="1">Uncharacterized protein</fullName>
    </submittedName>
</protein>
<organism evidence="1">
    <name type="scientific">marine sediment metagenome</name>
    <dbReference type="NCBI Taxonomy" id="412755"/>
    <lineage>
        <taxon>unclassified sequences</taxon>
        <taxon>metagenomes</taxon>
        <taxon>ecological metagenomes</taxon>
    </lineage>
</organism>
<gene>
    <name evidence="1" type="ORF">S12H4_60291</name>
</gene>
<name>X1VP84_9ZZZZ</name>
<sequence>SRFRRSGDFEPERYPMEFEEMPQAVSYHFRTAYVNPRLDEAVQELFLVGCQVKIDTLLNVSQFSSLYRAKIPKFIKLF</sequence>
<dbReference type="EMBL" id="BARW01039644">
    <property type="protein sequence ID" value="GAJ21782.1"/>
    <property type="molecule type" value="Genomic_DNA"/>
</dbReference>
<dbReference type="AlphaFoldDB" id="X1VP84"/>
<proteinExistence type="predicted"/>
<accession>X1VP84</accession>
<feature type="non-terminal residue" evidence="1">
    <location>
        <position position="1"/>
    </location>
</feature>
<evidence type="ECO:0000313" key="1">
    <source>
        <dbReference type="EMBL" id="GAJ21782.1"/>
    </source>
</evidence>
<reference evidence="1" key="1">
    <citation type="journal article" date="2014" name="Front. Microbiol.">
        <title>High frequency of phylogenetically diverse reductive dehalogenase-homologous genes in deep subseafloor sedimentary metagenomes.</title>
        <authorList>
            <person name="Kawai M."/>
            <person name="Futagami T."/>
            <person name="Toyoda A."/>
            <person name="Takaki Y."/>
            <person name="Nishi S."/>
            <person name="Hori S."/>
            <person name="Arai W."/>
            <person name="Tsubouchi T."/>
            <person name="Morono Y."/>
            <person name="Uchiyama I."/>
            <person name="Ito T."/>
            <person name="Fujiyama A."/>
            <person name="Inagaki F."/>
            <person name="Takami H."/>
        </authorList>
    </citation>
    <scope>NUCLEOTIDE SEQUENCE</scope>
    <source>
        <strain evidence="1">Expedition CK06-06</strain>
    </source>
</reference>